<keyword evidence="2" id="KW-1185">Reference proteome</keyword>
<organism evidence="1 2">
    <name type="scientific">Pseudomonas auratipiscis</name>
    <dbReference type="NCBI Taxonomy" id="3115853"/>
    <lineage>
        <taxon>Bacteria</taxon>
        <taxon>Pseudomonadati</taxon>
        <taxon>Pseudomonadota</taxon>
        <taxon>Gammaproteobacteria</taxon>
        <taxon>Pseudomonadales</taxon>
        <taxon>Pseudomonadaceae</taxon>
        <taxon>Pseudomonas</taxon>
    </lineage>
</organism>
<evidence type="ECO:0000313" key="1">
    <source>
        <dbReference type="EMBL" id="MEE1867607.1"/>
    </source>
</evidence>
<sequence length="150" mass="17106">MFLTFEHAESPVGALMRGGHMWRYVEYLTEHPWFYVTLIESDEDSVRQTVYLIPLLEDLLELVQADDQGLSILHVFLVSPGSLNGSGSWKMDELIEIKRAYGSERQCLVYSVHPGVDYFENDLDQDASEEEPEVIFSLRSCDSAKQQASV</sequence>
<dbReference type="Proteomes" id="UP001307839">
    <property type="component" value="Unassembled WGS sequence"/>
</dbReference>
<reference evidence="1 2" key="1">
    <citation type="submission" date="2024-01" db="EMBL/GenBank/DDBJ databases">
        <title>Unpublished Manusciprt.</title>
        <authorList>
            <person name="Duman M."/>
            <person name="Valdes E.G."/>
            <person name="Ajmi N."/>
            <person name="Altun S."/>
            <person name="Saticioglu I.B."/>
        </authorList>
    </citation>
    <scope>NUCLEOTIDE SEQUENCE [LARGE SCALE GENOMIC DNA]</scope>
    <source>
        <strain evidence="1 2">120P</strain>
    </source>
</reference>
<dbReference type="RefSeq" id="WP_302028794.1">
    <property type="nucleotide sequence ID" value="NZ_JAZDCU010000008.1"/>
</dbReference>
<proteinExistence type="predicted"/>
<gene>
    <name evidence="1" type="ORF">V0R53_14525</name>
</gene>
<comment type="caution">
    <text evidence="1">The sequence shown here is derived from an EMBL/GenBank/DDBJ whole genome shotgun (WGS) entry which is preliminary data.</text>
</comment>
<evidence type="ECO:0008006" key="3">
    <source>
        <dbReference type="Google" id="ProtNLM"/>
    </source>
</evidence>
<protein>
    <recommendedName>
        <fullName evidence="3">DUF695 domain-containing protein</fullName>
    </recommendedName>
</protein>
<name>A0AB35WT35_9PSED</name>
<dbReference type="EMBL" id="JAZDQP010000009">
    <property type="protein sequence ID" value="MEE1867607.1"/>
    <property type="molecule type" value="Genomic_DNA"/>
</dbReference>
<evidence type="ECO:0000313" key="2">
    <source>
        <dbReference type="Proteomes" id="UP001307839"/>
    </source>
</evidence>
<accession>A0AB35WT35</accession>
<dbReference type="AlphaFoldDB" id="A0AB35WT35"/>